<dbReference type="GO" id="GO:0042147">
    <property type="term" value="P:retrograde transport, endosome to Golgi"/>
    <property type="evidence" value="ECO:0007669"/>
    <property type="project" value="TreeGrafter"/>
</dbReference>
<dbReference type="PANTHER" id="PTHR13847">
    <property type="entry name" value="SARCOSINE DEHYDROGENASE-RELATED"/>
    <property type="match status" value="1"/>
</dbReference>
<dbReference type="Proteomes" id="UP000287166">
    <property type="component" value="Unassembled WGS sequence"/>
</dbReference>
<keyword evidence="4" id="KW-1185">Reference proteome</keyword>
<dbReference type="RefSeq" id="XP_027610809.1">
    <property type="nucleotide sequence ID" value="XM_027755008.1"/>
</dbReference>
<dbReference type="GO" id="GO:0005829">
    <property type="term" value="C:cytosol"/>
    <property type="evidence" value="ECO:0007669"/>
    <property type="project" value="GOC"/>
</dbReference>
<sequence>MPSTVVLGTGIIGLSTAYALALLTRDTDPAHAIHLVEPSPQLFASASGKAAGFLAKDWFGPAIAPLAALSFDLHRALAAQHNGRDRWGWSESVSYSLDRDAASAPPAHTVDVPGSEAAGISGRNGGGAEGGVDWILTGESRATVLGGTEQEAAAPLGAAAGPAWLRANIGALQAISGRQSTGQVHPLRLCEFLLEQCTALGVSLHHPARATALIPGAAPALCLELLGRAPGTRTVPCDSLVLAAGCWTPHAYRTLFPHARRVPRVAPLAGHSVVLRSARWQPAAGAPCAAVFTSDSPGFSPEVFSRAGGDVWLGGLNSAAVPLPALPTDAVVEPESVARLVGVAQALCGDDVEVLREGVCFRPVSSTGRPMIVRVPGADLGEGAEGVRVFLATAHGPWGISLSLGTGRVVAEMVLGREPSADVSALASWYD</sequence>
<evidence type="ECO:0000313" key="3">
    <source>
        <dbReference type="EMBL" id="GBE79896.1"/>
    </source>
</evidence>
<dbReference type="GO" id="GO:0005770">
    <property type="term" value="C:late endosome"/>
    <property type="evidence" value="ECO:0007669"/>
    <property type="project" value="TreeGrafter"/>
</dbReference>
<dbReference type="Gene3D" id="3.30.9.10">
    <property type="entry name" value="D-Amino Acid Oxidase, subunit A, domain 2"/>
    <property type="match status" value="1"/>
</dbReference>
<dbReference type="AlphaFoldDB" id="A0A401GCH9"/>
<dbReference type="SUPFAM" id="SSF51971">
    <property type="entry name" value="Nucleotide-binding domain"/>
    <property type="match status" value="1"/>
</dbReference>
<gene>
    <name evidence="3" type="ORF">SCP_0210980</name>
</gene>
<proteinExistence type="predicted"/>
<feature type="domain" description="FAD dependent oxidoreductase" evidence="2">
    <location>
        <begin position="5"/>
        <end position="413"/>
    </location>
</feature>
<dbReference type="InterPro" id="IPR006076">
    <property type="entry name" value="FAD-dep_OxRdtase"/>
</dbReference>
<organism evidence="3 4">
    <name type="scientific">Sparassis crispa</name>
    <dbReference type="NCBI Taxonomy" id="139825"/>
    <lineage>
        <taxon>Eukaryota</taxon>
        <taxon>Fungi</taxon>
        <taxon>Dikarya</taxon>
        <taxon>Basidiomycota</taxon>
        <taxon>Agaricomycotina</taxon>
        <taxon>Agaricomycetes</taxon>
        <taxon>Polyporales</taxon>
        <taxon>Sparassidaceae</taxon>
        <taxon>Sparassis</taxon>
    </lineage>
</organism>
<evidence type="ECO:0000259" key="2">
    <source>
        <dbReference type="Pfam" id="PF01266"/>
    </source>
</evidence>
<dbReference type="EMBL" id="BFAD01000002">
    <property type="protein sequence ID" value="GBE79896.1"/>
    <property type="molecule type" value="Genomic_DNA"/>
</dbReference>
<dbReference type="PANTHER" id="PTHR13847:SF185">
    <property type="entry name" value="FAD DEPENDENT OXIDOREDUCTASE SUPERFAMILY (AFU_ORTHOLOGUE AFUA_3G02360)"/>
    <property type="match status" value="1"/>
</dbReference>
<evidence type="ECO:0000313" key="4">
    <source>
        <dbReference type="Proteomes" id="UP000287166"/>
    </source>
</evidence>
<accession>A0A401GCH9</accession>
<dbReference type="Gene3D" id="3.50.50.60">
    <property type="entry name" value="FAD/NAD(P)-binding domain"/>
    <property type="match status" value="2"/>
</dbReference>
<evidence type="ECO:0000256" key="1">
    <source>
        <dbReference type="SAM" id="MobiDB-lite"/>
    </source>
</evidence>
<comment type="caution">
    <text evidence="3">The sequence shown here is derived from an EMBL/GenBank/DDBJ whole genome shotgun (WGS) entry which is preliminary data.</text>
</comment>
<dbReference type="OrthoDB" id="498204at2759"/>
<dbReference type="InParanoid" id="A0A401GCH9"/>
<name>A0A401GCH9_9APHY</name>
<dbReference type="InterPro" id="IPR036188">
    <property type="entry name" value="FAD/NAD-bd_sf"/>
</dbReference>
<feature type="region of interest" description="Disordered" evidence="1">
    <location>
        <begin position="104"/>
        <end position="126"/>
    </location>
</feature>
<reference evidence="3 4" key="1">
    <citation type="journal article" date="2018" name="Sci. Rep.">
        <title>Genome sequence of the cauliflower mushroom Sparassis crispa (Hanabiratake) and its association with beneficial usage.</title>
        <authorList>
            <person name="Kiyama R."/>
            <person name="Furutani Y."/>
            <person name="Kawaguchi K."/>
            <person name="Nakanishi T."/>
        </authorList>
    </citation>
    <scope>NUCLEOTIDE SEQUENCE [LARGE SCALE GENOMIC DNA]</scope>
</reference>
<dbReference type="Pfam" id="PF01266">
    <property type="entry name" value="DAO"/>
    <property type="match status" value="1"/>
</dbReference>
<dbReference type="GeneID" id="38776813"/>
<dbReference type="STRING" id="139825.A0A401GCH9"/>
<protein>
    <submittedName>
        <fullName evidence="3">Nucleotide-binding domain-containing protein</fullName>
    </submittedName>
</protein>